<proteinExistence type="predicted"/>
<evidence type="ECO:0000313" key="1">
    <source>
        <dbReference type="EMBL" id="MBK4347681.1"/>
    </source>
</evidence>
<protein>
    <submittedName>
        <fullName evidence="1">Uncharacterized protein</fullName>
    </submittedName>
</protein>
<dbReference type="EMBL" id="JAEPES010000003">
    <property type="protein sequence ID" value="MBK4347681.1"/>
    <property type="molecule type" value="Genomic_DNA"/>
</dbReference>
<dbReference type="AlphaFoldDB" id="A0A934SLQ8"/>
<evidence type="ECO:0000313" key="2">
    <source>
        <dbReference type="Proteomes" id="UP000636458"/>
    </source>
</evidence>
<comment type="caution">
    <text evidence="1">The sequence shown here is derived from an EMBL/GenBank/DDBJ whole genome shotgun (WGS) entry which is preliminary data.</text>
</comment>
<sequence length="140" mass="16042">MCHTYAELETLCDTRTLLEECVYVAPTRFTPAHTTCAYMSATNMIVNPNPEPTKADTWADIRGTLAELATDATDIDELIGRTTEIAYSLGARQPEQMRYPWRIPQRLPYEVRELLQTYLPAAELLFRVRLEWLVALVPDH</sequence>
<name>A0A934SLQ8_9MICO</name>
<reference evidence="1" key="1">
    <citation type="submission" date="2021-01" db="EMBL/GenBank/DDBJ databases">
        <title>Lacisediminihabitans sp. nov. strain G11-30, isolated from Antarctic Soil.</title>
        <authorList>
            <person name="Li J."/>
        </authorList>
    </citation>
    <scope>NUCLEOTIDE SEQUENCE</scope>
    <source>
        <strain evidence="1">G11-30</strain>
    </source>
</reference>
<dbReference type="Proteomes" id="UP000636458">
    <property type="component" value="Unassembled WGS sequence"/>
</dbReference>
<gene>
    <name evidence="1" type="ORF">IV501_08555</name>
</gene>
<accession>A0A934SLQ8</accession>
<keyword evidence="2" id="KW-1185">Reference proteome</keyword>
<organism evidence="1 2">
    <name type="scientific">Lacisediminihabitans changchengi</name>
    <dbReference type="NCBI Taxonomy" id="2787634"/>
    <lineage>
        <taxon>Bacteria</taxon>
        <taxon>Bacillati</taxon>
        <taxon>Actinomycetota</taxon>
        <taxon>Actinomycetes</taxon>
        <taxon>Micrococcales</taxon>
        <taxon>Microbacteriaceae</taxon>
        <taxon>Lacisediminihabitans</taxon>
    </lineage>
</organism>
<dbReference type="RefSeq" id="WP_200556256.1">
    <property type="nucleotide sequence ID" value="NZ_JAEPES010000003.1"/>
</dbReference>